<evidence type="ECO:0000313" key="1">
    <source>
        <dbReference type="EMBL" id="KDQ56880.1"/>
    </source>
</evidence>
<dbReference type="EMBL" id="KL197721">
    <property type="protein sequence ID" value="KDQ56880.1"/>
    <property type="molecule type" value="Genomic_DNA"/>
</dbReference>
<organism evidence="1 2">
    <name type="scientific">Jaapia argillacea MUCL 33604</name>
    <dbReference type="NCBI Taxonomy" id="933084"/>
    <lineage>
        <taxon>Eukaryota</taxon>
        <taxon>Fungi</taxon>
        <taxon>Dikarya</taxon>
        <taxon>Basidiomycota</taxon>
        <taxon>Agaricomycotina</taxon>
        <taxon>Agaricomycetes</taxon>
        <taxon>Agaricomycetidae</taxon>
        <taxon>Jaapiales</taxon>
        <taxon>Jaapiaceae</taxon>
        <taxon>Jaapia</taxon>
    </lineage>
</organism>
<evidence type="ECO:0008006" key="3">
    <source>
        <dbReference type="Google" id="ProtNLM"/>
    </source>
</evidence>
<keyword evidence="2" id="KW-1185">Reference proteome</keyword>
<dbReference type="HOGENOM" id="CLU_532161_0_0_1"/>
<proteinExistence type="predicted"/>
<sequence length="512" mass="57502">MGSTPSKQRKAYLERAPSLPPADLTFSNRDSSPYAALDLGLDASIDSTSHAVEKPYLDRRMSLMDLNMDVLVIILSFLTTRGLRRLALTSRACHGMTLVDMLDTVVLRSSQQAHGFCLFMLKDPSHRIPLLHSLTIRLNPTALSSILTGPESDLGTLLTDLLFQSENLTSLSIDNIDWVLMTYPTVSHAITSRSSHLRGLSMTYPGSHTLLMLQQMKGLRITSISFPSTDTGIAPFLLPFSSTLQTLHIHHHHQFSFEWYDYQWPVLHTLTISSPCHHLKSQLFSNFPNLRRLHIEGDMRGIGIDDLIRVQNLSYPICWAELEVVKGLMTRICTLGLTCRVKRMEMDSDAPGALSHTGSEHDAFIECLQRTSPEVLKFGLYASHRAPMLFMKLAKATPSLKFLHVSFFDAGTCRKTLDCLNKIIDLFSSLTYLSLHVYNQQGSEVDVTMVDAALIKIYPPVLARAMPLLSHLEVQVGEKQSYWKIFRENGKVKVKRLDAYRGGMARKAAMEV</sequence>
<dbReference type="InParanoid" id="A0A067PSS5"/>
<accession>A0A067PSS5</accession>
<dbReference type="Proteomes" id="UP000027265">
    <property type="component" value="Unassembled WGS sequence"/>
</dbReference>
<dbReference type="SUPFAM" id="SSF81383">
    <property type="entry name" value="F-box domain"/>
    <property type="match status" value="1"/>
</dbReference>
<reference evidence="2" key="1">
    <citation type="journal article" date="2014" name="Proc. Natl. Acad. Sci. U.S.A.">
        <title>Extensive sampling of basidiomycete genomes demonstrates inadequacy of the white-rot/brown-rot paradigm for wood decay fungi.</title>
        <authorList>
            <person name="Riley R."/>
            <person name="Salamov A.A."/>
            <person name="Brown D.W."/>
            <person name="Nagy L.G."/>
            <person name="Floudas D."/>
            <person name="Held B.W."/>
            <person name="Levasseur A."/>
            <person name="Lombard V."/>
            <person name="Morin E."/>
            <person name="Otillar R."/>
            <person name="Lindquist E.A."/>
            <person name="Sun H."/>
            <person name="LaButti K.M."/>
            <person name="Schmutz J."/>
            <person name="Jabbour D."/>
            <person name="Luo H."/>
            <person name="Baker S.E."/>
            <person name="Pisabarro A.G."/>
            <person name="Walton J.D."/>
            <person name="Blanchette R.A."/>
            <person name="Henrissat B."/>
            <person name="Martin F."/>
            <person name="Cullen D."/>
            <person name="Hibbett D.S."/>
            <person name="Grigoriev I.V."/>
        </authorList>
    </citation>
    <scope>NUCLEOTIDE SEQUENCE [LARGE SCALE GENOMIC DNA]</scope>
    <source>
        <strain evidence="2">MUCL 33604</strain>
    </source>
</reference>
<protein>
    <recommendedName>
        <fullName evidence="3">F-box domain-containing protein</fullName>
    </recommendedName>
</protein>
<dbReference type="AlphaFoldDB" id="A0A067PSS5"/>
<dbReference type="STRING" id="933084.A0A067PSS5"/>
<evidence type="ECO:0000313" key="2">
    <source>
        <dbReference type="Proteomes" id="UP000027265"/>
    </source>
</evidence>
<name>A0A067PSS5_9AGAM</name>
<gene>
    <name evidence="1" type="ORF">JAAARDRAFT_36356</name>
</gene>
<dbReference type="InterPro" id="IPR036047">
    <property type="entry name" value="F-box-like_dom_sf"/>
</dbReference>